<proteinExistence type="inferred from homology"/>
<keyword evidence="6 7" id="KW-0472">Membrane</keyword>
<reference evidence="8 9" key="1">
    <citation type="submission" date="2018-08" db="EMBL/GenBank/DDBJ databases">
        <title>A genome reference for cultivated species of the human gut microbiota.</title>
        <authorList>
            <person name="Zou Y."/>
            <person name="Xue W."/>
            <person name="Luo G."/>
        </authorList>
    </citation>
    <scope>NUCLEOTIDE SEQUENCE [LARGE SCALE GENOMIC DNA]</scope>
    <source>
        <strain evidence="8 9">AF18-46</strain>
    </source>
</reference>
<feature type="transmembrane region" description="Helical" evidence="7">
    <location>
        <begin position="154"/>
        <end position="184"/>
    </location>
</feature>
<feature type="transmembrane region" description="Helical" evidence="7">
    <location>
        <begin position="204"/>
        <end position="222"/>
    </location>
</feature>
<dbReference type="CDD" id="cd01127">
    <property type="entry name" value="TrwB_TraG_TraD_VirD4"/>
    <property type="match status" value="1"/>
</dbReference>
<sequence length="915" mass="108353">MKGDRMKKLLKTIVFAIVYLIVSYFLALQIAWLLSFNFDIIALSQQPKLFGLFSFTMDPNVMFWQGNTNYFKLASILIFIGLITFLGWYVIPNKRQRERRAEERRLTAEEKDAYTHIANDRESKQGLQRFTFDAEGHIDHLYLNHTRYIADYKWWIGVITYPLEAILLFFLLINFIVSGINWLLSFIRVDVFTLRIPLLKIFSFRLFYIIILAMILVLHYLCSSKIWYAEYREYYSKAKKRALANNNWNIKRRWNAKWVILKPHIRDYMDYVFNPIKHFWNTRVQRMKWSDRWKVNELKKWNIAGETTNRRSGLPIRTYKSRLYVEADDNHDLTIGTTNSGKTTSVVHAMIEANRIGGSSMFVNDIKKDLLESHYGRLKADNYNVVIFDFVDPSKSECWNPFGIVIRKYREAQKKAECEWKNPTQRESYLSLKKKYLAAQRKLIKSYYDILNAPSDSKDTKVLEHRIFKEYKQIQEELYAAERDVFYSKPDYSDAFEQLTDICRTLCEEKNAKQAHFWQQAQALMEGAACFLLEYEWLDDNGNICHLKDEQINFQNINNLTNEGFMIYQVTPSKKQGLLQWYLENTRRVTDRSYEKLIKITQMGTDERGSVMSTFANKMQIGLINDRVRKMTSYSSFSFQDFIERPTAIFMVVNDEKSTYHPFVSIFVTQLYNELVNGARKYPKQRLPIPWDIVWDEFGISPAISNPNTIFAASRFRGIRWHIVIQEYSQLDEKYGREEAKTIKGNIMNTIFLLASTEETLREISERAGKKLKWNKETRHFDAVPVITKDKLAHLSLSEAVVLRQRKMPIVTRYYPYFWYVFNRSEKDYTDNYTIESKLIEMQNFSLTHEYMLMQSSNSSVSSMRQNEAIENINSGTDEMQGLRRAKRKVAPNKNAFKEKPKEWVQDSLFNSNWS</sequence>
<accession>A0A412PI62</accession>
<evidence type="ECO:0000256" key="2">
    <source>
        <dbReference type="ARBA" id="ARBA00008806"/>
    </source>
</evidence>
<dbReference type="InterPro" id="IPR051539">
    <property type="entry name" value="T4SS-coupling_protein"/>
</dbReference>
<dbReference type="AlphaFoldDB" id="A0A412PI62"/>
<gene>
    <name evidence="8" type="ORF">DWX20_01960</name>
</gene>
<evidence type="ECO:0000256" key="6">
    <source>
        <dbReference type="ARBA" id="ARBA00023136"/>
    </source>
</evidence>
<feature type="transmembrane region" description="Helical" evidence="7">
    <location>
        <begin position="70"/>
        <end position="91"/>
    </location>
</feature>
<keyword evidence="3" id="KW-1003">Cell membrane</keyword>
<dbReference type="Gene3D" id="3.40.50.300">
    <property type="entry name" value="P-loop containing nucleotide triphosphate hydrolases"/>
    <property type="match status" value="2"/>
</dbReference>
<comment type="caution">
    <text evidence="8">The sequence shown here is derived from an EMBL/GenBank/DDBJ whole genome shotgun (WGS) entry which is preliminary data.</text>
</comment>
<evidence type="ECO:0000313" key="9">
    <source>
        <dbReference type="Proteomes" id="UP000284731"/>
    </source>
</evidence>
<evidence type="ECO:0000256" key="3">
    <source>
        <dbReference type="ARBA" id="ARBA00022475"/>
    </source>
</evidence>
<keyword evidence="5 7" id="KW-1133">Transmembrane helix</keyword>
<dbReference type="Proteomes" id="UP000284731">
    <property type="component" value="Unassembled WGS sequence"/>
</dbReference>
<dbReference type="PANTHER" id="PTHR37937:SF1">
    <property type="entry name" value="CONJUGATIVE TRANSFER: DNA TRANSPORT"/>
    <property type="match status" value="1"/>
</dbReference>
<dbReference type="SUPFAM" id="SSF52540">
    <property type="entry name" value="P-loop containing nucleoside triphosphate hydrolases"/>
    <property type="match status" value="1"/>
</dbReference>
<organism evidence="8 9">
    <name type="scientific">Solobacterium moorei</name>
    <dbReference type="NCBI Taxonomy" id="102148"/>
    <lineage>
        <taxon>Bacteria</taxon>
        <taxon>Bacillati</taxon>
        <taxon>Bacillota</taxon>
        <taxon>Erysipelotrichia</taxon>
        <taxon>Erysipelotrichales</taxon>
        <taxon>Erysipelotrichaceae</taxon>
        <taxon>Solobacterium</taxon>
    </lineage>
</organism>
<dbReference type="InterPro" id="IPR027417">
    <property type="entry name" value="P-loop_NTPase"/>
</dbReference>
<evidence type="ECO:0008006" key="10">
    <source>
        <dbReference type="Google" id="ProtNLM"/>
    </source>
</evidence>
<dbReference type="Pfam" id="PF02534">
    <property type="entry name" value="T4SS-DNA_transf"/>
    <property type="match status" value="2"/>
</dbReference>
<evidence type="ECO:0000256" key="1">
    <source>
        <dbReference type="ARBA" id="ARBA00004651"/>
    </source>
</evidence>
<name>A0A412PI62_9FIRM</name>
<dbReference type="GO" id="GO:0005886">
    <property type="term" value="C:plasma membrane"/>
    <property type="evidence" value="ECO:0007669"/>
    <property type="project" value="UniProtKB-SubCell"/>
</dbReference>
<evidence type="ECO:0000256" key="5">
    <source>
        <dbReference type="ARBA" id="ARBA00022989"/>
    </source>
</evidence>
<dbReference type="PANTHER" id="PTHR37937">
    <property type="entry name" value="CONJUGATIVE TRANSFER: DNA TRANSPORT"/>
    <property type="match status" value="1"/>
</dbReference>
<dbReference type="InterPro" id="IPR003688">
    <property type="entry name" value="TraG/VirD4"/>
</dbReference>
<evidence type="ECO:0000313" key="8">
    <source>
        <dbReference type="EMBL" id="RGT57840.1"/>
    </source>
</evidence>
<protein>
    <recommendedName>
        <fullName evidence="10">Type IV secretory system conjugative DNA transfer family protein</fullName>
    </recommendedName>
</protein>
<dbReference type="EMBL" id="QRWX01000001">
    <property type="protein sequence ID" value="RGT57840.1"/>
    <property type="molecule type" value="Genomic_DNA"/>
</dbReference>
<comment type="similarity">
    <text evidence="2">Belongs to the VirD4/TraG family.</text>
</comment>
<keyword evidence="4 7" id="KW-0812">Transmembrane</keyword>
<evidence type="ECO:0000256" key="7">
    <source>
        <dbReference type="SAM" id="Phobius"/>
    </source>
</evidence>
<evidence type="ECO:0000256" key="4">
    <source>
        <dbReference type="ARBA" id="ARBA00022692"/>
    </source>
</evidence>
<feature type="transmembrane region" description="Helical" evidence="7">
    <location>
        <begin position="12"/>
        <end position="34"/>
    </location>
</feature>
<comment type="subcellular location">
    <subcellularLocation>
        <location evidence="1">Cell membrane</location>
        <topology evidence="1">Multi-pass membrane protein</topology>
    </subcellularLocation>
</comment>